<protein>
    <submittedName>
        <fullName evidence="3">Uncharacterized protein</fullName>
    </submittedName>
</protein>
<organism evidence="3">
    <name type="scientific">Phaffia rhodozyma</name>
    <name type="common">Yeast</name>
    <name type="synonym">Xanthophyllomyces dendrorhous</name>
    <dbReference type="NCBI Taxonomy" id="264483"/>
    <lineage>
        <taxon>Eukaryota</taxon>
        <taxon>Fungi</taxon>
        <taxon>Dikarya</taxon>
        <taxon>Basidiomycota</taxon>
        <taxon>Agaricomycotina</taxon>
        <taxon>Tremellomycetes</taxon>
        <taxon>Cystofilobasidiales</taxon>
        <taxon>Mrakiaceae</taxon>
        <taxon>Phaffia</taxon>
    </lineage>
</organism>
<dbReference type="PANTHER" id="PTHR36182:SF1">
    <property type="entry name" value="PROTEIN, PUTATIVE (AFU_ORTHOLOGUE AFUA_6G10930)-RELATED"/>
    <property type="match status" value="1"/>
</dbReference>
<feature type="signal peptide" evidence="2">
    <location>
        <begin position="1"/>
        <end position="24"/>
    </location>
</feature>
<evidence type="ECO:0000313" key="3">
    <source>
        <dbReference type="EMBL" id="CED82682.1"/>
    </source>
</evidence>
<dbReference type="EMBL" id="LN483142">
    <property type="protein sequence ID" value="CED82682.1"/>
    <property type="molecule type" value="Genomic_DNA"/>
</dbReference>
<dbReference type="AlphaFoldDB" id="A0A0F7SKL3"/>
<feature type="region of interest" description="Disordered" evidence="1">
    <location>
        <begin position="589"/>
        <end position="613"/>
    </location>
</feature>
<dbReference type="PANTHER" id="PTHR36182">
    <property type="entry name" value="PROTEIN, PUTATIVE (AFU_ORTHOLOGUE AFUA_6G10930)-RELATED"/>
    <property type="match status" value="1"/>
</dbReference>
<sequence length="613" mass="61043">MSSSKAMFSSALVALLAVSPLVQAHIQLASPYPINSALNPNTPEAEKDYSMTSPLISDGPYPCKGFIGQGYDQGTIPTYTAGKSMAITLAGTAVHGGGSCQLSLSYDNGTNFRVIESRIGGCPSDSLTFDVNLPSAAPAGKNVLFSWSWSNKLGNREFYQNCAIINIDSAATAPLTGPTIHVSNADVNSCTTIEGTPVVYPYPGDFVTYGGEYAGLSIGNGLTSGAGISDTDCFAPGSDGAGTSSGGASSTTVASTSSVAIATSTPAASSTAVAQASSTTTSAAVTASIEPSSVQAVASSTVSAISETSAPTSSSAVADVASSSVVSSVPAEASSTSAVESSATPTSNVGAFVYSSSDVSSPTSTVVSSSPSSSVIASTSAPASSYAPPTSTSASAAASTAETACTSGEWRCQGSVLQTCSWGAFVSMKDCSTQAGTVCNPVDPVGCVWPDQVVAATAATTAAVTTTSNVLTTSVSSTTATSAVTVNNAVVTNTNAAQPTTTSVKSVVSTPATSSATTSTYPASNAATTSTTCAAGSWACNGSVLQQCVNGRLMNLTDCALQAGTVCNSATPVGCVWPWQATSARKRDAVGRVPRGHGGDRRVVHGKRRARTH</sequence>
<feature type="chain" id="PRO_5002521936" evidence="2">
    <location>
        <begin position="25"/>
        <end position="613"/>
    </location>
</feature>
<dbReference type="Gene3D" id="2.70.50.70">
    <property type="match status" value="1"/>
</dbReference>
<accession>A0A0F7SKL3</accession>
<proteinExistence type="predicted"/>
<evidence type="ECO:0000256" key="2">
    <source>
        <dbReference type="SAM" id="SignalP"/>
    </source>
</evidence>
<name>A0A0F7SKL3_PHARH</name>
<feature type="compositionally biased region" description="Basic residues" evidence="1">
    <location>
        <begin position="604"/>
        <end position="613"/>
    </location>
</feature>
<keyword evidence="2" id="KW-0732">Signal</keyword>
<evidence type="ECO:0000256" key="1">
    <source>
        <dbReference type="SAM" id="MobiDB-lite"/>
    </source>
</evidence>
<reference evidence="3" key="1">
    <citation type="submission" date="2014-08" db="EMBL/GenBank/DDBJ databases">
        <authorList>
            <person name="Sharma Rahul"/>
            <person name="Thines Marco"/>
        </authorList>
    </citation>
    <scope>NUCLEOTIDE SEQUENCE</scope>
</reference>